<comment type="caution">
    <text evidence="2">The sequence shown here is derived from an EMBL/GenBank/DDBJ whole genome shotgun (WGS) entry which is preliminary data.</text>
</comment>
<dbReference type="PANTHER" id="PTHR11695:SF294">
    <property type="entry name" value="RETICULON-4-INTERACTING PROTEIN 1, MITOCHONDRIAL"/>
    <property type="match status" value="1"/>
</dbReference>
<organism evidence="2 3">
    <name type="scientific">Proteobacteria bacterium 228</name>
    <dbReference type="NCBI Taxonomy" id="2083153"/>
    <lineage>
        <taxon>Bacteria</taxon>
        <taxon>Pseudomonadati</taxon>
        <taxon>Pseudomonadota</taxon>
    </lineage>
</organism>
<reference evidence="2 3" key="1">
    <citation type="submission" date="2018-02" db="EMBL/GenBank/DDBJ databases">
        <title>novel marine gammaproteobacteria from coastal saline agro ecosystem.</title>
        <authorList>
            <person name="Krishnan R."/>
            <person name="Ramesh Kumar N."/>
        </authorList>
    </citation>
    <scope>NUCLEOTIDE SEQUENCE [LARGE SCALE GENOMIC DNA]</scope>
    <source>
        <strain evidence="2 3">228</strain>
    </source>
</reference>
<protein>
    <submittedName>
        <fullName evidence="2">Alcohol dehydrogenase</fullName>
    </submittedName>
</protein>
<dbReference type="InterPro" id="IPR020843">
    <property type="entry name" value="ER"/>
</dbReference>
<name>A0A2S5KSS2_9PROT</name>
<feature type="domain" description="Enoyl reductase (ER)" evidence="1">
    <location>
        <begin position="38"/>
        <end position="335"/>
    </location>
</feature>
<dbReference type="PANTHER" id="PTHR11695">
    <property type="entry name" value="ALCOHOL DEHYDROGENASE RELATED"/>
    <property type="match status" value="1"/>
</dbReference>
<accession>A0A2S5KSS2</accession>
<dbReference type="InterPro" id="IPR036291">
    <property type="entry name" value="NAD(P)-bd_dom_sf"/>
</dbReference>
<dbReference type="Gene3D" id="3.40.50.720">
    <property type="entry name" value="NAD(P)-binding Rossmann-like Domain"/>
    <property type="match status" value="1"/>
</dbReference>
<evidence type="ECO:0000259" key="1">
    <source>
        <dbReference type="SMART" id="SM00829"/>
    </source>
</evidence>
<dbReference type="SUPFAM" id="SSF51735">
    <property type="entry name" value="NAD(P)-binding Rossmann-fold domains"/>
    <property type="match status" value="1"/>
</dbReference>
<evidence type="ECO:0000313" key="3">
    <source>
        <dbReference type="Proteomes" id="UP000238196"/>
    </source>
</evidence>
<dbReference type="CDD" id="cd08267">
    <property type="entry name" value="MDR1"/>
    <property type="match status" value="1"/>
</dbReference>
<proteinExistence type="predicted"/>
<dbReference type="Pfam" id="PF08240">
    <property type="entry name" value="ADH_N"/>
    <property type="match status" value="1"/>
</dbReference>
<evidence type="ECO:0000313" key="2">
    <source>
        <dbReference type="EMBL" id="PPC77569.1"/>
    </source>
</evidence>
<dbReference type="Gene3D" id="3.90.180.10">
    <property type="entry name" value="Medium-chain alcohol dehydrogenases, catalytic domain"/>
    <property type="match status" value="1"/>
</dbReference>
<dbReference type="InterPro" id="IPR011032">
    <property type="entry name" value="GroES-like_sf"/>
</dbReference>
<dbReference type="OrthoDB" id="9801186at2"/>
<dbReference type="SUPFAM" id="SSF50129">
    <property type="entry name" value="GroES-like"/>
    <property type="match status" value="1"/>
</dbReference>
<dbReference type="InterPro" id="IPR013154">
    <property type="entry name" value="ADH-like_N"/>
</dbReference>
<dbReference type="Proteomes" id="UP000238196">
    <property type="component" value="Unassembled WGS sequence"/>
</dbReference>
<dbReference type="InterPro" id="IPR050700">
    <property type="entry name" value="YIM1/Zinc_Alcohol_DH_Fams"/>
</dbReference>
<dbReference type="AlphaFoldDB" id="A0A2S5KSS2"/>
<dbReference type="EMBL" id="PRLP01000029">
    <property type="protein sequence ID" value="PPC77569.1"/>
    <property type="molecule type" value="Genomic_DNA"/>
</dbReference>
<gene>
    <name evidence="2" type="ORF">C4K68_09415</name>
</gene>
<dbReference type="SMART" id="SM00829">
    <property type="entry name" value="PKS_ER"/>
    <property type="match status" value="1"/>
</dbReference>
<dbReference type="GO" id="GO:0016491">
    <property type="term" value="F:oxidoreductase activity"/>
    <property type="evidence" value="ECO:0007669"/>
    <property type="project" value="InterPro"/>
</dbReference>
<sequence length="345" mass="37736">MNVHLTNLGYVDKFQIYTKIQEIKYGNKMKRIQFHRYGDTDEMRLEDYQLPSLADDEILVKVEAASINPVDWKIRQGRMKLVTGSRFPRGMGQDFSGVVIEIGSHVKRLRVGDEVFGSTPVKSSGSFAETLITKEALAVVKPAEISFQEAAMLPIAASTAWVALVQKAKLKKGQSIFINGAYGAVGQAATQIAKSLGATVVGRVRADAMNDASAIGVDTPLDYSEPIPTNIMGKFDVVFDTHGSLSASDESKLLKHRGIILDISPSTTKMIRILFSKRRHFVMGKQDEFTLQHVADYASKGNLKLSVGRIVRLVDGIDLIKTLEAGISIRGKGIIVTDTSPEAPQ</sequence>